<accession>A0A098B3U9</accession>
<dbReference type="OrthoDB" id="1797654at2"/>
<proteinExistence type="predicted"/>
<keyword evidence="1" id="KW-0472">Membrane</keyword>
<evidence type="ECO:0000313" key="3">
    <source>
        <dbReference type="EMBL" id="KTE89715.1"/>
    </source>
</evidence>
<name>A0A098B3U9_DESHA</name>
<evidence type="ECO:0000313" key="2">
    <source>
        <dbReference type="EMBL" id="CDX02546.1"/>
    </source>
</evidence>
<gene>
    <name evidence="3" type="ORF">AT727_10210</name>
    <name evidence="2" type="ORF">DPCES_2659</name>
</gene>
<reference evidence="2" key="1">
    <citation type="submission" date="2014-07" db="EMBL/GenBank/DDBJ databases">
        <authorList>
            <person name="Hornung V.Bastian."/>
        </authorList>
    </citation>
    <scope>NUCLEOTIDE SEQUENCE</scope>
    <source>
        <strain evidence="2">PCE-S</strain>
    </source>
</reference>
<protein>
    <submittedName>
        <fullName evidence="2">Uncharacterized protein</fullName>
    </submittedName>
</protein>
<dbReference type="AlphaFoldDB" id="A0A098B3U9"/>
<feature type="transmembrane region" description="Helical" evidence="1">
    <location>
        <begin position="12"/>
        <end position="41"/>
    </location>
</feature>
<sequence length="146" mass="15512">MAFVVLILLEWLLLLAAASVFIGGIRGALVAALILSGIVWYTHPDNFWSLEVPFLIGALIGIGVLWYFVKKAGQSSIVAGLAGGIASLVIFGAFFTPLLAVIVWALVVGTGLIPKIKLKEVAWGVSPMLWRALLGILCIVIGNLMI</sequence>
<dbReference type="EMBL" id="LOCK01000061">
    <property type="protein sequence ID" value="KTE89715.1"/>
    <property type="molecule type" value="Genomic_DNA"/>
</dbReference>
<dbReference type="PATRIC" id="fig|49338.4.peg.2855"/>
<keyword evidence="1" id="KW-0812">Transmembrane</keyword>
<feature type="transmembrane region" description="Helical" evidence="1">
    <location>
        <begin position="128"/>
        <end position="145"/>
    </location>
</feature>
<evidence type="ECO:0000256" key="1">
    <source>
        <dbReference type="SAM" id="Phobius"/>
    </source>
</evidence>
<dbReference type="EMBL" id="LK996017">
    <property type="protein sequence ID" value="CDX02546.1"/>
    <property type="molecule type" value="Genomic_DNA"/>
</dbReference>
<dbReference type="Proteomes" id="UP000054623">
    <property type="component" value="Unassembled WGS sequence"/>
</dbReference>
<feature type="transmembrane region" description="Helical" evidence="1">
    <location>
        <begin position="47"/>
        <end position="69"/>
    </location>
</feature>
<organism evidence="2">
    <name type="scientific">Desulfitobacterium hafniense</name>
    <name type="common">Desulfitobacterium frappieri</name>
    <dbReference type="NCBI Taxonomy" id="49338"/>
    <lineage>
        <taxon>Bacteria</taxon>
        <taxon>Bacillati</taxon>
        <taxon>Bacillota</taxon>
        <taxon>Clostridia</taxon>
        <taxon>Eubacteriales</taxon>
        <taxon>Desulfitobacteriaceae</taxon>
        <taxon>Desulfitobacterium</taxon>
    </lineage>
</organism>
<feature type="transmembrane region" description="Helical" evidence="1">
    <location>
        <begin position="81"/>
        <end position="108"/>
    </location>
</feature>
<keyword evidence="1" id="KW-1133">Transmembrane helix</keyword>
<evidence type="ECO:0000313" key="4">
    <source>
        <dbReference type="Proteomes" id="UP000054623"/>
    </source>
</evidence>
<reference evidence="3 4" key="2">
    <citation type="submission" date="2015-12" db="EMBL/GenBank/DDBJ databases">
        <title>Draft Genome Sequence of Desulfitobacterium hafniense Strain DH, a Sulfate-reducing Bacterium Isolated from Paddy Soils.</title>
        <authorList>
            <person name="Bao P."/>
            <person name="Zhang X."/>
            <person name="Li G."/>
        </authorList>
    </citation>
    <scope>NUCLEOTIDE SEQUENCE [LARGE SCALE GENOMIC DNA]</scope>
    <source>
        <strain evidence="3 4">DH</strain>
    </source>
</reference>